<evidence type="ECO:0000256" key="7">
    <source>
        <dbReference type="ARBA" id="ARBA00022779"/>
    </source>
</evidence>
<keyword evidence="9 10" id="KW-0472">Membrane</keyword>
<evidence type="ECO:0000256" key="3">
    <source>
        <dbReference type="ARBA" id="ARBA00008281"/>
    </source>
</evidence>
<comment type="caution">
    <text evidence="11">The sequence shown here is derived from an EMBL/GenBank/DDBJ whole genome shotgun (WGS) entry which is preliminary data.</text>
</comment>
<evidence type="ECO:0000256" key="2">
    <source>
        <dbReference type="ARBA" id="ARBA00004162"/>
    </source>
</evidence>
<dbReference type="PANTHER" id="PTHR35091">
    <property type="entry name" value="FLAGELLAR PROTEIN FLIL"/>
    <property type="match status" value="1"/>
</dbReference>
<keyword evidence="8" id="KW-1133">Transmembrane helix</keyword>
<comment type="function">
    <text evidence="1 10">Controls the rotational direction of flagella during chemotaxis.</text>
</comment>
<dbReference type="EMBL" id="JAFBFC010000001">
    <property type="protein sequence ID" value="MBM7701873.1"/>
    <property type="molecule type" value="Genomic_DNA"/>
</dbReference>
<name>A0ABS2QRD7_9BACI</name>
<proteinExistence type="inferred from homology"/>
<keyword evidence="11" id="KW-0282">Flagellum</keyword>
<comment type="similarity">
    <text evidence="3 10">Belongs to the FliL family.</text>
</comment>
<keyword evidence="4 10" id="KW-1003">Cell membrane</keyword>
<evidence type="ECO:0000256" key="1">
    <source>
        <dbReference type="ARBA" id="ARBA00002254"/>
    </source>
</evidence>
<accession>A0ABS2QRD7</accession>
<organism evidence="11 12">
    <name type="scientific">Priestia iocasae</name>
    <dbReference type="NCBI Taxonomy" id="2291674"/>
    <lineage>
        <taxon>Bacteria</taxon>
        <taxon>Bacillati</taxon>
        <taxon>Bacillota</taxon>
        <taxon>Bacilli</taxon>
        <taxon>Bacillales</taxon>
        <taxon>Bacillaceae</taxon>
        <taxon>Priestia</taxon>
    </lineage>
</organism>
<evidence type="ECO:0000313" key="11">
    <source>
        <dbReference type="EMBL" id="MBM7701873.1"/>
    </source>
</evidence>
<comment type="subcellular location">
    <subcellularLocation>
        <location evidence="2">Cell membrane</location>
        <topology evidence="2">Single-pass membrane protein</topology>
    </subcellularLocation>
</comment>
<keyword evidence="5 10" id="KW-0145">Chemotaxis</keyword>
<sequence length="142" mass="16112">MFKNKLVNMMFIILLVLTLVGAVAVVVIMKSKDEPVQTEPSIDEVLESSVDINDVTTNLVSNHFVRISFKIQTNNKKAAEELQKREFQAKDIIIKELSDMKAEDFEGKEGLKKLETNLKAQLNQLMQEGKVIKIYTTSKVLQ</sequence>
<reference evidence="11 12" key="1">
    <citation type="submission" date="2021-01" db="EMBL/GenBank/DDBJ databases">
        <title>Genomic Encyclopedia of Type Strains, Phase IV (KMG-IV): sequencing the most valuable type-strain genomes for metagenomic binning, comparative biology and taxonomic classification.</title>
        <authorList>
            <person name="Goeker M."/>
        </authorList>
    </citation>
    <scope>NUCLEOTIDE SEQUENCE [LARGE SCALE GENOMIC DNA]</scope>
    <source>
        <strain evidence="11 12">DSM 104297</strain>
    </source>
</reference>
<evidence type="ECO:0000256" key="5">
    <source>
        <dbReference type="ARBA" id="ARBA00022500"/>
    </source>
</evidence>
<keyword evidence="7 10" id="KW-0283">Flagellar rotation</keyword>
<dbReference type="Proteomes" id="UP000809829">
    <property type="component" value="Unassembled WGS sequence"/>
</dbReference>
<evidence type="ECO:0000256" key="10">
    <source>
        <dbReference type="RuleBase" id="RU364125"/>
    </source>
</evidence>
<keyword evidence="12" id="KW-1185">Reference proteome</keyword>
<keyword evidence="6" id="KW-0812">Transmembrane</keyword>
<evidence type="ECO:0000256" key="6">
    <source>
        <dbReference type="ARBA" id="ARBA00022692"/>
    </source>
</evidence>
<evidence type="ECO:0000256" key="8">
    <source>
        <dbReference type="ARBA" id="ARBA00022989"/>
    </source>
</evidence>
<dbReference type="InterPro" id="IPR005503">
    <property type="entry name" value="FliL"/>
</dbReference>
<evidence type="ECO:0000256" key="9">
    <source>
        <dbReference type="ARBA" id="ARBA00023136"/>
    </source>
</evidence>
<evidence type="ECO:0000256" key="4">
    <source>
        <dbReference type="ARBA" id="ARBA00022475"/>
    </source>
</evidence>
<keyword evidence="11" id="KW-0969">Cilium</keyword>
<keyword evidence="11" id="KW-0966">Cell projection</keyword>
<dbReference type="PANTHER" id="PTHR35091:SF2">
    <property type="entry name" value="FLAGELLAR PROTEIN FLIL"/>
    <property type="match status" value="1"/>
</dbReference>
<evidence type="ECO:0000313" key="12">
    <source>
        <dbReference type="Proteomes" id="UP000809829"/>
    </source>
</evidence>
<protein>
    <recommendedName>
        <fullName evidence="10">Flagellar protein FliL</fullName>
    </recommendedName>
</protein>
<gene>
    <name evidence="11" type="ORF">JOC83_000699</name>
</gene>
<dbReference type="NCBIfam" id="NF005826">
    <property type="entry name" value="PRK07718.1"/>
    <property type="match status" value="1"/>
</dbReference>
<dbReference type="RefSeq" id="WP_205183823.1">
    <property type="nucleotide sequence ID" value="NZ_JAFBFC010000001.1"/>
</dbReference>
<dbReference type="Pfam" id="PF03748">
    <property type="entry name" value="FliL"/>
    <property type="match status" value="1"/>
</dbReference>